<gene>
    <name evidence="1" type="ORF">QE152_g13297</name>
</gene>
<keyword evidence="2" id="KW-1185">Reference proteome</keyword>
<dbReference type="AlphaFoldDB" id="A0AAW1LAL8"/>
<comment type="caution">
    <text evidence="1">The sequence shown here is derived from an EMBL/GenBank/DDBJ whole genome shotgun (WGS) entry which is preliminary data.</text>
</comment>
<sequence>MVWPGWGSCGPVWSSVTRLGSVWSGLGWCGLAGVRVARFGVVSPGWGRCGPVWDGVAWLGFVWPGLEWCHAVGVGVARQFFRLAGELYNPVAPREDFDEEWSDVGEDEDFIE</sequence>
<organism evidence="1 2">
    <name type="scientific">Popillia japonica</name>
    <name type="common">Japanese beetle</name>
    <dbReference type="NCBI Taxonomy" id="7064"/>
    <lineage>
        <taxon>Eukaryota</taxon>
        <taxon>Metazoa</taxon>
        <taxon>Ecdysozoa</taxon>
        <taxon>Arthropoda</taxon>
        <taxon>Hexapoda</taxon>
        <taxon>Insecta</taxon>
        <taxon>Pterygota</taxon>
        <taxon>Neoptera</taxon>
        <taxon>Endopterygota</taxon>
        <taxon>Coleoptera</taxon>
        <taxon>Polyphaga</taxon>
        <taxon>Scarabaeiformia</taxon>
        <taxon>Scarabaeidae</taxon>
        <taxon>Rutelinae</taxon>
        <taxon>Popillia</taxon>
    </lineage>
</organism>
<protein>
    <submittedName>
        <fullName evidence="1">Uncharacterized protein</fullName>
    </submittedName>
</protein>
<dbReference type="Proteomes" id="UP001458880">
    <property type="component" value="Unassembled WGS sequence"/>
</dbReference>
<name>A0AAW1LAL8_POPJA</name>
<dbReference type="EMBL" id="JASPKY010000125">
    <property type="protein sequence ID" value="KAK9731902.1"/>
    <property type="molecule type" value="Genomic_DNA"/>
</dbReference>
<proteinExistence type="predicted"/>
<evidence type="ECO:0000313" key="2">
    <source>
        <dbReference type="Proteomes" id="UP001458880"/>
    </source>
</evidence>
<evidence type="ECO:0000313" key="1">
    <source>
        <dbReference type="EMBL" id="KAK9731902.1"/>
    </source>
</evidence>
<accession>A0AAW1LAL8</accession>
<reference evidence="1 2" key="1">
    <citation type="journal article" date="2024" name="BMC Genomics">
        <title>De novo assembly and annotation of Popillia japonica's genome with initial clues to its potential as an invasive pest.</title>
        <authorList>
            <person name="Cucini C."/>
            <person name="Boschi S."/>
            <person name="Funari R."/>
            <person name="Cardaioli E."/>
            <person name="Iannotti N."/>
            <person name="Marturano G."/>
            <person name="Paoli F."/>
            <person name="Bruttini M."/>
            <person name="Carapelli A."/>
            <person name="Frati F."/>
            <person name="Nardi F."/>
        </authorList>
    </citation>
    <scope>NUCLEOTIDE SEQUENCE [LARGE SCALE GENOMIC DNA]</scope>
    <source>
        <strain evidence="1">DMR45628</strain>
    </source>
</reference>